<dbReference type="InterPro" id="IPR011990">
    <property type="entry name" value="TPR-like_helical_dom_sf"/>
</dbReference>
<dbReference type="PROSITE" id="PS50005">
    <property type="entry name" value="TPR"/>
    <property type="match status" value="1"/>
</dbReference>
<evidence type="ECO:0000256" key="3">
    <source>
        <dbReference type="PROSITE-ProRule" id="PRU00339"/>
    </source>
</evidence>
<name>A0A6A5CCA1_NAEFO</name>
<evidence type="ECO:0000313" key="5">
    <source>
        <dbReference type="Proteomes" id="UP000444721"/>
    </source>
</evidence>
<organism evidence="4 5">
    <name type="scientific">Naegleria fowleri</name>
    <name type="common">Brain eating amoeba</name>
    <dbReference type="NCBI Taxonomy" id="5763"/>
    <lineage>
        <taxon>Eukaryota</taxon>
        <taxon>Discoba</taxon>
        <taxon>Heterolobosea</taxon>
        <taxon>Tetramitia</taxon>
        <taxon>Eutetramitia</taxon>
        <taxon>Vahlkampfiidae</taxon>
        <taxon>Naegleria</taxon>
    </lineage>
</organism>
<dbReference type="OrthoDB" id="1658288at2759"/>
<dbReference type="Gene3D" id="1.25.40.10">
    <property type="entry name" value="Tetratricopeptide repeat domain"/>
    <property type="match status" value="2"/>
</dbReference>
<keyword evidence="5" id="KW-1185">Reference proteome</keyword>
<dbReference type="Pfam" id="PF13432">
    <property type="entry name" value="TPR_16"/>
    <property type="match status" value="1"/>
</dbReference>
<dbReference type="VEuPathDB" id="AmoebaDB:FDP41_000611"/>
<dbReference type="PANTHER" id="PTHR44858">
    <property type="entry name" value="TETRATRICOPEPTIDE REPEAT PROTEIN 6"/>
    <property type="match status" value="1"/>
</dbReference>
<dbReference type="Pfam" id="PF13181">
    <property type="entry name" value="TPR_8"/>
    <property type="match status" value="1"/>
</dbReference>
<dbReference type="VEuPathDB" id="AmoebaDB:NfTy_002390"/>
<proteinExistence type="predicted"/>
<sequence length="371" mass="43708">MVGYTVMEELLLHFYEYIRAGGTSIEELKLFPMLNFITMVAGGDDKNAREYLSKNQDSLSENEKYIIETISYLVNHSKTPNVKEEILRNSSFYQRFHGFVTLFNRQFEEAKKLLTRAIEINPCDCRALYNLGLTYLFLNDKDRGKIYLQESLNTSPNYTSPMTYMGMLYEQEGNYVCAEEYFNRAHQLWYLYDRRDESIPRALMARGLLYLNNRLFDKAIQDFTLCLEIDPSFTHFYCYRGRVYLERGWKNNDSSDFDNANKDLQQALAMSPMDPLAYLYKAQLHLKRNEIVSAETCIELSQKYLNYLKTIVVPENAIFRHGFIFKHFLYLKNTERGHNSPSRLTFLMSYIDLEKEIREIKNEIAGLCKAK</sequence>
<keyword evidence="1" id="KW-0677">Repeat</keyword>
<reference evidence="4 5" key="1">
    <citation type="journal article" date="2019" name="Sci. Rep.">
        <title>Nanopore sequencing improves the draft genome of the human pathogenic amoeba Naegleria fowleri.</title>
        <authorList>
            <person name="Liechti N."/>
            <person name="Schurch N."/>
            <person name="Bruggmann R."/>
            <person name="Wittwer M."/>
        </authorList>
    </citation>
    <scope>NUCLEOTIDE SEQUENCE [LARGE SCALE GENOMIC DNA]</scope>
    <source>
        <strain evidence="4 5">ATCC 30894</strain>
    </source>
</reference>
<dbReference type="InterPro" id="IPR050498">
    <property type="entry name" value="Ycf3"/>
</dbReference>
<accession>A0A6A5CCA1</accession>
<dbReference type="Proteomes" id="UP000444721">
    <property type="component" value="Unassembled WGS sequence"/>
</dbReference>
<evidence type="ECO:0000313" key="4">
    <source>
        <dbReference type="EMBL" id="KAF0984712.1"/>
    </source>
</evidence>
<comment type="caution">
    <text evidence="4">The sequence shown here is derived from an EMBL/GenBank/DDBJ whole genome shotgun (WGS) entry which is preliminary data.</text>
</comment>
<dbReference type="RefSeq" id="XP_044569425.1">
    <property type="nucleotide sequence ID" value="XM_044709709.1"/>
</dbReference>
<dbReference type="SUPFAM" id="SSF48452">
    <property type="entry name" value="TPR-like"/>
    <property type="match status" value="1"/>
</dbReference>
<dbReference type="EMBL" id="VFQX01000002">
    <property type="protein sequence ID" value="KAF0984712.1"/>
    <property type="molecule type" value="Genomic_DNA"/>
</dbReference>
<dbReference type="GeneID" id="68107829"/>
<keyword evidence="2 3" id="KW-0802">TPR repeat</keyword>
<gene>
    <name evidence="4" type="ORF">FDP41_000611</name>
</gene>
<evidence type="ECO:0000256" key="1">
    <source>
        <dbReference type="ARBA" id="ARBA00022737"/>
    </source>
</evidence>
<dbReference type="Pfam" id="PF13431">
    <property type="entry name" value="TPR_17"/>
    <property type="match status" value="1"/>
</dbReference>
<dbReference type="AlphaFoldDB" id="A0A6A5CCA1"/>
<feature type="repeat" description="TPR" evidence="3">
    <location>
        <begin position="200"/>
        <end position="233"/>
    </location>
</feature>
<evidence type="ECO:0000256" key="2">
    <source>
        <dbReference type="ARBA" id="ARBA00022803"/>
    </source>
</evidence>
<dbReference type="PANTHER" id="PTHR44858:SF1">
    <property type="entry name" value="UDP-N-ACETYLGLUCOSAMINE--PEPTIDE N-ACETYLGLUCOSAMINYLTRANSFERASE SPINDLY-RELATED"/>
    <property type="match status" value="1"/>
</dbReference>
<protein>
    <submittedName>
        <fullName evidence="4">Uncharacterized protein</fullName>
    </submittedName>
</protein>
<dbReference type="SMART" id="SM00028">
    <property type="entry name" value="TPR"/>
    <property type="match status" value="5"/>
</dbReference>
<dbReference type="InterPro" id="IPR019734">
    <property type="entry name" value="TPR_rpt"/>
</dbReference>